<dbReference type="EMBL" id="ATMH01001615">
    <property type="protein sequence ID" value="EPY34377.1"/>
    <property type="molecule type" value="Genomic_DNA"/>
</dbReference>
<feature type="compositionally biased region" description="Basic residues" evidence="1">
    <location>
        <begin position="456"/>
        <end position="469"/>
    </location>
</feature>
<feature type="region of interest" description="Disordered" evidence="1">
    <location>
        <begin position="42"/>
        <end position="63"/>
    </location>
</feature>
<feature type="compositionally biased region" description="Low complexity" evidence="1">
    <location>
        <begin position="400"/>
        <end position="433"/>
    </location>
</feature>
<feature type="compositionally biased region" description="Basic and acidic residues" evidence="1">
    <location>
        <begin position="366"/>
        <end position="399"/>
    </location>
</feature>
<feature type="compositionally biased region" description="Gly residues" evidence="1">
    <location>
        <begin position="434"/>
        <end position="443"/>
    </location>
</feature>
<feature type="compositionally biased region" description="Basic residues" evidence="1">
    <location>
        <begin position="334"/>
        <end position="343"/>
    </location>
</feature>
<dbReference type="AlphaFoldDB" id="S9UTW0"/>
<gene>
    <name evidence="2" type="ORF">STCU_01615</name>
</gene>
<reference evidence="2 3" key="1">
    <citation type="journal article" date="2013" name="PLoS ONE">
        <title>Predicting the Proteins of Angomonas deanei, Strigomonas culicis and Their Respective Endosymbionts Reveals New Aspects of the Trypanosomatidae Family.</title>
        <authorList>
            <person name="Motta M.C."/>
            <person name="Martins A.C."/>
            <person name="de Souza S.S."/>
            <person name="Catta-Preta C.M."/>
            <person name="Silva R."/>
            <person name="Klein C.C."/>
            <person name="de Almeida L.G."/>
            <person name="de Lima Cunha O."/>
            <person name="Ciapina L.P."/>
            <person name="Brocchi M."/>
            <person name="Colabardini A.C."/>
            <person name="de Araujo Lima B."/>
            <person name="Machado C.R."/>
            <person name="de Almeida Soares C.M."/>
            <person name="Probst C.M."/>
            <person name="de Menezes C.B."/>
            <person name="Thompson C.E."/>
            <person name="Bartholomeu D.C."/>
            <person name="Gradia D.F."/>
            <person name="Pavoni D.P."/>
            <person name="Grisard E.C."/>
            <person name="Fantinatti-Garboggini F."/>
            <person name="Marchini F.K."/>
            <person name="Rodrigues-Luiz G.F."/>
            <person name="Wagner G."/>
            <person name="Goldman G.H."/>
            <person name="Fietto J.L."/>
            <person name="Elias M.C."/>
            <person name="Goldman M.H."/>
            <person name="Sagot M.F."/>
            <person name="Pereira M."/>
            <person name="Stoco P.H."/>
            <person name="de Mendonca-Neto R.P."/>
            <person name="Teixeira S.M."/>
            <person name="Maciel T.E."/>
            <person name="de Oliveira Mendes T.A."/>
            <person name="Urmenyi T.P."/>
            <person name="de Souza W."/>
            <person name="Schenkman S."/>
            <person name="de Vasconcelos A.T."/>
        </authorList>
    </citation>
    <scope>NUCLEOTIDE SEQUENCE [LARGE SCALE GENOMIC DNA]</scope>
</reference>
<organism evidence="2 3">
    <name type="scientific">Strigomonas culicis</name>
    <dbReference type="NCBI Taxonomy" id="28005"/>
    <lineage>
        <taxon>Eukaryota</taxon>
        <taxon>Discoba</taxon>
        <taxon>Euglenozoa</taxon>
        <taxon>Kinetoplastea</taxon>
        <taxon>Metakinetoplastina</taxon>
        <taxon>Trypanosomatida</taxon>
        <taxon>Trypanosomatidae</taxon>
        <taxon>Strigomonadinae</taxon>
        <taxon>Strigomonas</taxon>
    </lineage>
</organism>
<evidence type="ECO:0000313" key="3">
    <source>
        <dbReference type="Proteomes" id="UP000015354"/>
    </source>
</evidence>
<feature type="compositionally biased region" description="Pro residues" evidence="1">
    <location>
        <begin position="356"/>
        <end position="365"/>
    </location>
</feature>
<evidence type="ECO:0000256" key="1">
    <source>
        <dbReference type="SAM" id="MobiDB-lite"/>
    </source>
</evidence>
<accession>S9UTW0</accession>
<feature type="region of interest" description="Disordered" evidence="1">
    <location>
        <begin position="283"/>
        <end position="304"/>
    </location>
</feature>
<feature type="compositionally biased region" description="Low complexity" evidence="1">
    <location>
        <begin position="48"/>
        <end position="59"/>
    </location>
</feature>
<keyword evidence="3" id="KW-1185">Reference proteome</keyword>
<feature type="region of interest" description="Disordered" evidence="1">
    <location>
        <begin position="324"/>
        <end position="486"/>
    </location>
</feature>
<comment type="caution">
    <text evidence="2">The sequence shown here is derived from an EMBL/GenBank/DDBJ whole genome shotgun (WGS) entry which is preliminary data.</text>
</comment>
<sequence>MYPSLLQRLALYSFATVLYFPELRATSTFDVSNLYKQMTRRTATVKQSSKTSQPSISSSHEQPMLLKKREKTIPPPFSSFLSFTSCSLDFSPFLFFFHALATTLHGLARLPAAAAGWNDRVHRCARRRHEDDAAVRCVGGGFAAERGRPRDGADACLRARRLDLVCAARDEPHAADLQQGLRAHLVLRAGAPALQEHRVGRLRRGVAARVVGAGAGRPARRPALPPQVRARPARGVLALLRVLLRRAAQHVARRRRVRLCAGGAVPVGRSVLLDPHVVTAELDGRHAAPHTPQRARPRRPGARAGGGALVLVPPGLPRYAVHAARRAAAAPRPQRQRHPRRATGGRVPCLHRLPLRLPPHPLPPPADRRRADGERRRDGVRPADPHDVRADHARGEGGARRALAQGAARLRTPRGAQGADAGGARSQGRARGVPHGGHPGGAPRGAPARARDAGRPRRGGRAAGRRPRPAGRGLHVGGERPLRTHA</sequence>
<name>S9UTW0_9TRYP</name>
<proteinExistence type="predicted"/>
<evidence type="ECO:0000313" key="2">
    <source>
        <dbReference type="EMBL" id="EPY34377.1"/>
    </source>
</evidence>
<dbReference type="Proteomes" id="UP000015354">
    <property type="component" value="Unassembled WGS sequence"/>
</dbReference>
<protein>
    <submittedName>
        <fullName evidence="2">Uncharacterized protein</fullName>
    </submittedName>
</protein>
<feature type="compositionally biased region" description="Basic and acidic residues" evidence="1">
    <location>
        <begin position="477"/>
        <end position="486"/>
    </location>
</feature>